<sequence>MKVYQKLFRAGSNRTVNQLTTKPARTFAGGGKIEKMPKDATEFDICIVGGLNGTALTKFLQNEGKGLKMAIITDRSKFIIPELYFLSSHDAVKSLKLESGSVASQVNAASRVDANLRATKIDPEANKISISNGKEYTYKALVYAPGFDHTVDNLPGLREFEDAGDQTNVFSHIPDKIDRLDRNYYHGFQQYGGDYIVYDPARPYKDEGSNFYAFYYEYILKQDSLHGRAARNARVQYWTPNKSIFDFDYANEVVMDDCHKRGIDVMLGWDLKQVKYNEYGEKIGVFENVDSGETIEKDFMGMSINPPQKPQKEAVESGLTDKNGLIDVNPYTLQHRKYENVFAFGSAANIPTTRSAHATMAQSPVVKHNVQRYLKGQSLNAIYDGYTYMPLLLGQTTATSFQHYYDFEPHPKNHMSPHHGVFGRLYFKYLLRNLVGTSSKYSGFKQNYGPPYWHFNPRYDEVEHNEYLQRKGLDKKATGQLA</sequence>
<dbReference type="Proteomes" id="UP001295684">
    <property type="component" value="Unassembled WGS sequence"/>
</dbReference>
<keyword evidence="2" id="KW-1185">Reference proteome</keyword>
<dbReference type="PANTHER" id="PTHR10632:SF2">
    <property type="entry name" value="SULFIDE:QUINONE OXIDOREDUCTASE, MITOCHONDRIAL"/>
    <property type="match status" value="1"/>
</dbReference>
<dbReference type="GO" id="GO:0070224">
    <property type="term" value="F:sulfide:quinone oxidoreductase activity"/>
    <property type="evidence" value="ECO:0007669"/>
    <property type="project" value="TreeGrafter"/>
</dbReference>
<evidence type="ECO:0000313" key="1">
    <source>
        <dbReference type="EMBL" id="CAI2367828.1"/>
    </source>
</evidence>
<dbReference type="GO" id="GO:0071949">
    <property type="term" value="F:FAD binding"/>
    <property type="evidence" value="ECO:0007669"/>
    <property type="project" value="TreeGrafter"/>
</dbReference>
<dbReference type="InterPro" id="IPR036188">
    <property type="entry name" value="FAD/NAD-bd_sf"/>
</dbReference>
<comment type="caution">
    <text evidence="1">The sequence shown here is derived from an EMBL/GenBank/DDBJ whole genome shotgun (WGS) entry which is preliminary data.</text>
</comment>
<dbReference type="AlphaFoldDB" id="A0AAD1XDK0"/>
<dbReference type="EMBL" id="CAMPGE010008947">
    <property type="protein sequence ID" value="CAI2367828.1"/>
    <property type="molecule type" value="Genomic_DNA"/>
</dbReference>
<protein>
    <recommendedName>
        <fullName evidence="3">FAD/NAD(P)-binding domain-containing protein</fullName>
    </recommendedName>
</protein>
<evidence type="ECO:0008006" key="3">
    <source>
        <dbReference type="Google" id="ProtNLM"/>
    </source>
</evidence>
<dbReference type="InterPro" id="IPR015904">
    <property type="entry name" value="Sulphide_quinone_reductase"/>
</dbReference>
<proteinExistence type="predicted"/>
<dbReference type="PANTHER" id="PTHR10632">
    <property type="entry name" value="SULFIDE:QUINONE OXIDOREDUCTASE"/>
    <property type="match status" value="1"/>
</dbReference>
<accession>A0AAD1XDK0</accession>
<name>A0AAD1XDK0_EUPCR</name>
<dbReference type="GO" id="GO:0005739">
    <property type="term" value="C:mitochondrion"/>
    <property type="evidence" value="ECO:0007669"/>
    <property type="project" value="TreeGrafter"/>
</dbReference>
<dbReference type="Gene3D" id="3.50.50.60">
    <property type="entry name" value="FAD/NAD(P)-binding domain"/>
    <property type="match status" value="2"/>
</dbReference>
<dbReference type="SUPFAM" id="SSF51905">
    <property type="entry name" value="FAD/NAD(P)-binding domain"/>
    <property type="match status" value="1"/>
</dbReference>
<dbReference type="GO" id="GO:0070221">
    <property type="term" value="P:sulfide oxidation, using sulfide:quinone oxidoreductase"/>
    <property type="evidence" value="ECO:0007669"/>
    <property type="project" value="TreeGrafter"/>
</dbReference>
<reference evidence="1" key="1">
    <citation type="submission" date="2023-07" db="EMBL/GenBank/DDBJ databases">
        <authorList>
            <consortium name="AG Swart"/>
            <person name="Singh M."/>
            <person name="Singh A."/>
            <person name="Seah K."/>
            <person name="Emmerich C."/>
        </authorList>
    </citation>
    <scope>NUCLEOTIDE SEQUENCE</scope>
    <source>
        <strain evidence="1">DP1</strain>
    </source>
</reference>
<organism evidence="1 2">
    <name type="scientific">Euplotes crassus</name>
    <dbReference type="NCBI Taxonomy" id="5936"/>
    <lineage>
        <taxon>Eukaryota</taxon>
        <taxon>Sar</taxon>
        <taxon>Alveolata</taxon>
        <taxon>Ciliophora</taxon>
        <taxon>Intramacronucleata</taxon>
        <taxon>Spirotrichea</taxon>
        <taxon>Hypotrichia</taxon>
        <taxon>Euplotida</taxon>
        <taxon>Euplotidae</taxon>
        <taxon>Moneuplotes</taxon>
    </lineage>
</organism>
<gene>
    <name evidence="1" type="ORF">ECRASSUSDP1_LOCUS9116</name>
</gene>
<evidence type="ECO:0000313" key="2">
    <source>
        <dbReference type="Proteomes" id="UP001295684"/>
    </source>
</evidence>